<name>A0ABR1AES6_POLSC</name>
<sequence>MEEKQVVSDNQLNVLKAPLVSNLSEKDFSMKEKRLDHIKSSILFISWTSSRYSLIKGHSRRKHLNELAYVRRGKVFQRFAATPQHRRCLLEP</sequence>
<reference evidence="1 2" key="1">
    <citation type="submission" date="2023-09" db="EMBL/GenBank/DDBJ databases">
        <title>Genomes of two closely related lineages of the louse Polyplax serrata with different host specificities.</title>
        <authorList>
            <person name="Martinu J."/>
            <person name="Tarabai H."/>
            <person name="Stefka J."/>
            <person name="Hypsa V."/>
        </authorList>
    </citation>
    <scope>NUCLEOTIDE SEQUENCE [LARGE SCALE GENOMIC DNA]</scope>
    <source>
        <strain evidence="1">98ZLc_SE</strain>
    </source>
</reference>
<dbReference type="EMBL" id="JAWJWF010000050">
    <property type="protein sequence ID" value="KAK6617992.1"/>
    <property type="molecule type" value="Genomic_DNA"/>
</dbReference>
<keyword evidence="2" id="KW-1185">Reference proteome</keyword>
<protein>
    <submittedName>
        <fullName evidence="1">Uncharacterized protein</fullName>
    </submittedName>
</protein>
<evidence type="ECO:0000313" key="1">
    <source>
        <dbReference type="EMBL" id="KAK6617992.1"/>
    </source>
</evidence>
<organism evidence="1 2">
    <name type="scientific">Polyplax serrata</name>
    <name type="common">Common mouse louse</name>
    <dbReference type="NCBI Taxonomy" id="468196"/>
    <lineage>
        <taxon>Eukaryota</taxon>
        <taxon>Metazoa</taxon>
        <taxon>Ecdysozoa</taxon>
        <taxon>Arthropoda</taxon>
        <taxon>Hexapoda</taxon>
        <taxon>Insecta</taxon>
        <taxon>Pterygota</taxon>
        <taxon>Neoptera</taxon>
        <taxon>Paraneoptera</taxon>
        <taxon>Psocodea</taxon>
        <taxon>Troctomorpha</taxon>
        <taxon>Phthiraptera</taxon>
        <taxon>Anoplura</taxon>
        <taxon>Polyplacidae</taxon>
        <taxon>Polyplax</taxon>
    </lineage>
</organism>
<evidence type="ECO:0000313" key="2">
    <source>
        <dbReference type="Proteomes" id="UP001359485"/>
    </source>
</evidence>
<proteinExistence type="predicted"/>
<gene>
    <name evidence="1" type="ORF">RUM44_002434</name>
</gene>
<accession>A0ABR1AES6</accession>
<comment type="caution">
    <text evidence="1">The sequence shown here is derived from an EMBL/GenBank/DDBJ whole genome shotgun (WGS) entry which is preliminary data.</text>
</comment>
<dbReference type="Proteomes" id="UP001359485">
    <property type="component" value="Unassembled WGS sequence"/>
</dbReference>